<dbReference type="NCBIfam" id="TIGR00231">
    <property type="entry name" value="small_GTP"/>
    <property type="match status" value="1"/>
</dbReference>
<dbReference type="PROSITE" id="PS00301">
    <property type="entry name" value="G_TR_1"/>
    <property type="match status" value="1"/>
</dbReference>
<reference evidence="5 6" key="1">
    <citation type="submission" date="2016-11" db="EMBL/GenBank/DDBJ databases">
        <authorList>
            <person name="Jaros S."/>
            <person name="Januszkiewicz K."/>
            <person name="Wedrychowicz H."/>
        </authorList>
    </citation>
    <scope>NUCLEOTIDE SEQUENCE [LARGE SCALE GENOMIC DNA]</scope>
    <source>
        <strain evidence="5 6">DSM 3089</strain>
    </source>
</reference>
<dbReference type="InterPro" id="IPR027417">
    <property type="entry name" value="P-loop_NTPase"/>
</dbReference>
<dbReference type="PRINTS" id="PR00315">
    <property type="entry name" value="ELONGATNFCT"/>
</dbReference>
<dbReference type="EMBL" id="FQXP01000003">
    <property type="protein sequence ID" value="SHH53658.1"/>
    <property type="molecule type" value="Genomic_DNA"/>
</dbReference>
<dbReference type="InterPro" id="IPR000640">
    <property type="entry name" value="EFG_V-like"/>
</dbReference>
<dbReference type="GO" id="GO:0005525">
    <property type="term" value="F:GTP binding"/>
    <property type="evidence" value="ECO:0007669"/>
    <property type="project" value="UniProtKB-KW"/>
</dbReference>
<dbReference type="PROSITE" id="PS51722">
    <property type="entry name" value="G_TR_2"/>
    <property type="match status" value="1"/>
</dbReference>
<dbReference type="Pfam" id="PF00009">
    <property type="entry name" value="GTP_EFTU"/>
    <property type="match status" value="1"/>
</dbReference>
<feature type="domain" description="Tr-type G" evidence="4">
    <location>
        <begin position="4"/>
        <end position="259"/>
    </location>
</feature>
<dbReference type="OrthoDB" id="9801472at2"/>
<evidence type="ECO:0000256" key="2">
    <source>
        <dbReference type="ARBA" id="ARBA00022917"/>
    </source>
</evidence>
<dbReference type="SMART" id="SM00838">
    <property type="entry name" value="EFG_C"/>
    <property type="match status" value="1"/>
</dbReference>
<dbReference type="Pfam" id="PF00679">
    <property type="entry name" value="EFG_C"/>
    <property type="match status" value="1"/>
</dbReference>
<evidence type="ECO:0000256" key="1">
    <source>
        <dbReference type="ARBA" id="ARBA00022741"/>
    </source>
</evidence>
<dbReference type="SUPFAM" id="SSF54980">
    <property type="entry name" value="EF-G C-terminal domain-like"/>
    <property type="match status" value="2"/>
</dbReference>
<dbReference type="Gene3D" id="3.40.50.300">
    <property type="entry name" value="P-loop containing nucleotide triphosphate hydrolases"/>
    <property type="match status" value="1"/>
</dbReference>
<dbReference type="InterPro" id="IPR041095">
    <property type="entry name" value="EFG_II"/>
</dbReference>
<dbReference type="InterPro" id="IPR009000">
    <property type="entry name" value="Transl_B-barrel_sf"/>
</dbReference>
<dbReference type="STRING" id="1121306.SAMN02745196_00698"/>
<protein>
    <submittedName>
        <fullName evidence="5">Ribosomal protection tetracycline resistance protein</fullName>
    </submittedName>
</protein>
<keyword evidence="6" id="KW-1185">Reference proteome</keyword>
<dbReference type="Gene3D" id="3.30.70.870">
    <property type="entry name" value="Elongation Factor G (Translational Gtpase), domain 3"/>
    <property type="match status" value="1"/>
</dbReference>
<dbReference type="AlphaFoldDB" id="A0A1M5TSL5"/>
<dbReference type="RefSeq" id="WP_072830076.1">
    <property type="nucleotide sequence ID" value="NZ_FQXP01000003.1"/>
</dbReference>
<dbReference type="Pfam" id="PF03764">
    <property type="entry name" value="EFG_IV"/>
    <property type="match status" value="1"/>
</dbReference>
<keyword evidence="1" id="KW-0547">Nucleotide-binding</keyword>
<dbReference type="InterPro" id="IPR031157">
    <property type="entry name" value="G_TR_CS"/>
</dbReference>
<proteinExistence type="predicted"/>
<dbReference type="SUPFAM" id="SSF52540">
    <property type="entry name" value="P-loop containing nucleoside triphosphate hydrolases"/>
    <property type="match status" value="1"/>
</dbReference>
<dbReference type="PANTHER" id="PTHR43261">
    <property type="entry name" value="TRANSLATION ELONGATION FACTOR G-RELATED"/>
    <property type="match status" value="1"/>
</dbReference>
<dbReference type="GO" id="GO:0003924">
    <property type="term" value="F:GTPase activity"/>
    <property type="evidence" value="ECO:0007669"/>
    <property type="project" value="InterPro"/>
</dbReference>
<dbReference type="InterPro" id="IPR014721">
    <property type="entry name" value="Ribsml_uS5_D2-typ_fold_subgr"/>
</dbReference>
<dbReference type="GO" id="GO:0006412">
    <property type="term" value="P:translation"/>
    <property type="evidence" value="ECO:0007669"/>
    <property type="project" value="UniProtKB-KW"/>
</dbReference>
<dbReference type="InterPro" id="IPR005517">
    <property type="entry name" value="Transl_elong_EFG/EF2_IV"/>
</dbReference>
<dbReference type="Proteomes" id="UP000184526">
    <property type="component" value="Unassembled WGS sequence"/>
</dbReference>
<dbReference type="PRINTS" id="PR01037">
    <property type="entry name" value="TCRTETOQM"/>
</dbReference>
<evidence type="ECO:0000313" key="6">
    <source>
        <dbReference type="Proteomes" id="UP000184526"/>
    </source>
</evidence>
<dbReference type="SUPFAM" id="SSF50447">
    <property type="entry name" value="Translation proteins"/>
    <property type="match status" value="1"/>
</dbReference>
<dbReference type="PANTHER" id="PTHR43261:SF1">
    <property type="entry name" value="RIBOSOME-RELEASING FACTOR 2, MITOCHONDRIAL"/>
    <property type="match status" value="1"/>
</dbReference>
<dbReference type="Gene3D" id="2.40.30.10">
    <property type="entry name" value="Translation factors"/>
    <property type="match status" value="1"/>
</dbReference>
<dbReference type="InterPro" id="IPR035647">
    <property type="entry name" value="EFG_III/V"/>
</dbReference>
<organism evidence="5 6">
    <name type="scientific">Clostridium collagenovorans DSM 3089</name>
    <dbReference type="NCBI Taxonomy" id="1121306"/>
    <lineage>
        <taxon>Bacteria</taxon>
        <taxon>Bacillati</taxon>
        <taxon>Bacillota</taxon>
        <taxon>Clostridia</taxon>
        <taxon>Eubacteriales</taxon>
        <taxon>Clostridiaceae</taxon>
        <taxon>Clostridium</taxon>
    </lineage>
</organism>
<evidence type="ECO:0000259" key="4">
    <source>
        <dbReference type="PROSITE" id="PS51722"/>
    </source>
</evidence>
<accession>A0A1M5TSL5</accession>
<dbReference type="Gene3D" id="3.30.70.240">
    <property type="match status" value="1"/>
</dbReference>
<dbReference type="Gene3D" id="3.30.230.10">
    <property type="match status" value="1"/>
</dbReference>
<gene>
    <name evidence="5" type="ORF">SAMN02745196_00698</name>
</gene>
<keyword evidence="3" id="KW-0342">GTP-binding</keyword>
<evidence type="ECO:0000256" key="3">
    <source>
        <dbReference type="ARBA" id="ARBA00023134"/>
    </source>
</evidence>
<dbReference type="InterPro" id="IPR000795">
    <property type="entry name" value="T_Tr_GTP-bd_dom"/>
</dbReference>
<dbReference type="GO" id="GO:0032790">
    <property type="term" value="P:ribosome disassembly"/>
    <property type="evidence" value="ECO:0007669"/>
    <property type="project" value="TreeGrafter"/>
</dbReference>
<dbReference type="InterPro" id="IPR020568">
    <property type="entry name" value="Ribosomal_Su5_D2-typ_SF"/>
</dbReference>
<keyword evidence="2" id="KW-0648">Protein biosynthesis</keyword>
<dbReference type="SMART" id="SM00889">
    <property type="entry name" value="EFG_IV"/>
    <property type="match status" value="1"/>
</dbReference>
<dbReference type="Pfam" id="PF14492">
    <property type="entry name" value="EFG_III"/>
    <property type="match status" value="1"/>
</dbReference>
<evidence type="ECO:0000313" key="5">
    <source>
        <dbReference type="EMBL" id="SHH53658.1"/>
    </source>
</evidence>
<name>A0A1M5TSL5_9CLOT</name>
<sequence>MENKFKRNIGVVAHVDAGKTTLTEQLIYLSGISRVLGSVDKGTTYSDTLDIEKQRGISVKSSEINFTYEDYNINIIDTPGHIDFIGEVERSLSILDGSIVVLSSVEGVQAQSELYFKSLRNLNVPTIFFINKLDRLGANPNKVLKDISKNLSSKVIPLQILIENENNFEVKNIFSIIDTLYDTTYYSFIEEILTVLSENNEYIIDEFLNETLTKEDLLKELKLQCSKALVYPLYYGVASTGYGVSSLLKGIIDFLPCPREYDTNDLCALVYKVTHHKTLGQESHIKLYNGNISAKDEIFNTTRNCTEKISFIKKAENLKIVDVKSANYGDIIIAYGLNSNVGDVFGNKDLLTKQLTIANPILKVQVIPKDSKDSSNLVKALGILQKEDPLLNMEWIKEKEEININIMGEIQLEILSSILSKRFNIDVTFSEASIIYKETLIQSGFAFESYTMPKPCWAVVKFLIEPLPKETGIIFESKVKTEKIMLKYQREIEDNIPKILNQGLYGWNVTDIKITLIDGEHHIMHSRPGDFAAATAMALMKAFSELGMTLLEPIIKLKISAPEFISGKIINEIIQMRGSFDEPIIANDIITLNATVPASTSLDFPLKLGILSSGKATISSEFYGYEKCDISLGKSREYIGVNPIDRAKYILFVRNAL</sequence>
<dbReference type="InterPro" id="IPR005225">
    <property type="entry name" value="Small_GTP-bd"/>
</dbReference>
<dbReference type="SUPFAM" id="SSF54211">
    <property type="entry name" value="Ribosomal protein S5 domain 2-like"/>
    <property type="match status" value="1"/>
</dbReference>